<protein>
    <submittedName>
        <fullName evidence="1">Uncharacterized protein</fullName>
    </submittedName>
</protein>
<proteinExistence type="predicted"/>
<reference evidence="1" key="3">
    <citation type="submission" date="2022-06" db="UniProtKB">
        <authorList>
            <consortium name="EnsemblPlants"/>
        </authorList>
    </citation>
    <scope>IDENTIFICATION</scope>
</reference>
<evidence type="ECO:0000313" key="2">
    <source>
        <dbReference type="Proteomes" id="UP000015106"/>
    </source>
</evidence>
<name>A0A8R7QEW5_TRIUA</name>
<dbReference type="AlphaFoldDB" id="A0A8R7QEW5"/>
<dbReference type="Gramene" id="TuG1812G0500002069.01.T01">
    <property type="protein sequence ID" value="TuG1812G0500002069.01.T01.cds429876"/>
    <property type="gene ID" value="TuG1812G0500002069.01"/>
</dbReference>
<dbReference type="EnsemblPlants" id="TuG1812G0500002069.01.T01">
    <property type="protein sequence ID" value="TuG1812G0500002069.01.T01.cds429876"/>
    <property type="gene ID" value="TuG1812G0500002069.01"/>
</dbReference>
<organism evidence="1 2">
    <name type="scientific">Triticum urartu</name>
    <name type="common">Red wild einkorn</name>
    <name type="synonym">Crithodium urartu</name>
    <dbReference type="NCBI Taxonomy" id="4572"/>
    <lineage>
        <taxon>Eukaryota</taxon>
        <taxon>Viridiplantae</taxon>
        <taxon>Streptophyta</taxon>
        <taxon>Embryophyta</taxon>
        <taxon>Tracheophyta</taxon>
        <taxon>Spermatophyta</taxon>
        <taxon>Magnoliopsida</taxon>
        <taxon>Liliopsida</taxon>
        <taxon>Poales</taxon>
        <taxon>Poaceae</taxon>
        <taxon>BOP clade</taxon>
        <taxon>Pooideae</taxon>
        <taxon>Triticodae</taxon>
        <taxon>Triticeae</taxon>
        <taxon>Triticinae</taxon>
        <taxon>Triticum</taxon>
    </lineage>
</organism>
<reference evidence="2" key="1">
    <citation type="journal article" date="2013" name="Nature">
        <title>Draft genome of the wheat A-genome progenitor Triticum urartu.</title>
        <authorList>
            <person name="Ling H.Q."/>
            <person name="Zhao S."/>
            <person name="Liu D."/>
            <person name="Wang J."/>
            <person name="Sun H."/>
            <person name="Zhang C."/>
            <person name="Fan H."/>
            <person name="Li D."/>
            <person name="Dong L."/>
            <person name="Tao Y."/>
            <person name="Gao C."/>
            <person name="Wu H."/>
            <person name="Li Y."/>
            <person name="Cui Y."/>
            <person name="Guo X."/>
            <person name="Zheng S."/>
            <person name="Wang B."/>
            <person name="Yu K."/>
            <person name="Liang Q."/>
            <person name="Yang W."/>
            <person name="Lou X."/>
            <person name="Chen J."/>
            <person name="Feng M."/>
            <person name="Jian J."/>
            <person name="Zhang X."/>
            <person name="Luo G."/>
            <person name="Jiang Y."/>
            <person name="Liu J."/>
            <person name="Wang Z."/>
            <person name="Sha Y."/>
            <person name="Zhang B."/>
            <person name="Wu H."/>
            <person name="Tang D."/>
            <person name="Shen Q."/>
            <person name="Xue P."/>
            <person name="Zou S."/>
            <person name="Wang X."/>
            <person name="Liu X."/>
            <person name="Wang F."/>
            <person name="Yang Y."/>
            <person name="An X."/>
            <person name="Dong Z."/>
            <person name="Zhang K."/>
            <person name="Zhang X."/>
            <person name="Luo M.C."/>
            <person name="Dvorak J."/>
            <person name="Tong Y."/>
            <person name="Wang J."/>
            <person name="Yang H."/>
            <person name="Li Z."/>
            <person name="Wang D."/>
            <person name="Zhang A."/>
            <person name="Wang J."/>
        </authorList>
    </citation>
    <scope>NUCLEOTIDE SEQUENCE</scope>
    <source>
        <strain evidence="2">cv. G1812</strain>
    </source>
</reference>
<dbReference type="Proteomes" id="UP000015106">
    <property type="component" value="Chromosome 5"/>
</dbReference>
<accession>A0A8R7QEW5</accession>
<reference evidence="1" key="2">
    <citation type="submission" date="2018-03" db="EMBL/GenBank/DDBJ databases">
        <title>The Triticum urartu genome reveals the dynamic nature of wheat genome evolution.</title>
        <authorList>
            <person name="Ling H."/>
            <person name="Ma B."/>
            <person name="Shi X."/>
            <person name="Liu H."/>
            <person name="Dong L."/>
            <person name="Sun H."/>
            <person name="Cao Y."/>
            <person name="Gao Q."/>
            <person name="Zheng S."/>
            <person name="Li Y."/>
            <person name="Yu Y."/>
            <person name="Du H."/>
            <person name="Qi M."/>
            <person name="Li Y."/>
            <person name="Yu H."/>
            <person name="Cui Y."/>
            <person name="Wang N."/>
            <person name="Chen C."/>
            <person name="Wu H."/>
            <person name="Zhao Y."/>
            <person name="Zhang J."/>
            <person name="Li Y."/>
            <person name="Zhou W."/>
            <person name="Zhang B."/>
            <person name="Hu W."/>
            <person name="Eijk M."/>
            <person name="Tang J."/>
            <person name="Witsenboer H."/>
            <person name="Zhao S."/>
            <person name="Li Z."/>
            <person name="Zhang A."/>
            <person name="Wang D."/>
            <person name="Liang C."/>
        </authorList>
    </citation>
    <scope>NUCLEOTIDE SEQUENCE [LARGE SCALE GENOMIC DNA]</scope>
    <source>
        <strain evidence="1">cv. G1812</strain>
    </source>
</reference>
<evidence type="ECO:0000313" key="1">
    <source>
        <dbReference type="EnsemblPlants" id="TuG1812G0500002069.01.T01.cds429876"/>
    </source>
</evidence>
<keyword evidence="2" id="KW-1185">Reference proteome</keyword>
<sequence>MLIVVQKARSTDRQQMHKLKMDAGQVNKLASPVYVENQGTRAPHVHKEVIFLKKKGKMQNTQNCGVGGHRKKHLQQA</sequence>